<dbReference type="Proteomes" id="UP001195483">
    <property type="component" value="Unassembled WGS sequence"/>
</dbReference>
<gene>
    <name evidence="2" type="ORF">CHS0354_004900</name>
</gene>
<dbReference type="AlphaFoldDB" id="A0AAE0TIX9"/>
<reference evidence="2" key="3">
    <citation type="submission" date="2023-05" db="EMBL/GenBank/DDBJ databases">
        <authorList>
            <person name="Smith C.H."/>
        </authorList>
    </citation>
    <scope>NUCLEOTIDE SEQUENCE</scope>
    <source>
        <strain evidence="2">CHS0354</strain>
        <tissue evidence="2">Mantle</tissue>
    </source>
</reference>
<keyword evidence="3" id="KW-1185">Reference proteome</keyword>
<comment type="caution">
    <text evidence="2">The sequence shown here is derived from an EMBL/GenBank/DDBJ whole genome shotgun (WGS) entry which is preliminary data.</text>
</comment>
<reference evidence="2" key="2">
    <citation type="journal article" date="2021" name="Genome Biol. Evol.">
        <title>Developing a high-quality reference genome for a parasitic bivalve with doubly uniparental inheritance (Bivalvia: Unionida).</title>
        <authorList>
            <person name="Smith C.H."/>
        </authorList>
    </citation>
    <scope>NUCLEOTIDE SEQUENCE</scope>
    <source>
        <strain evidence="2">CHS0354</strain>
        <tissue evidence="2">Mantle</tissue>
    </source>
</reference>
<feature type="compositionally biased region" description="Basic and acidic residues" evidence="1">
    <location>
        <begin position="106"/>
        <end position="124"/>
    </location>
</feature>
<feature type="region of interest" description="Disordered" evidence="1">
    <location>
        <begin position="1"/>
        <end position="50"/>
    </location>
</feature>
<name>A0AAE0TIX9_9BIVA</name>
<sequence>MANMTLMPKQTSKPKGTKNETVVVGRDSTNNRTALLDPRNGLYKYKPYKPDNTDIKHREYKYKPYKPEYKDPLRRKIDPFPYRPYVSEVGYKSYFDYQLPKKDHLSFKNEEELEKSSKPPKAKDGNNNAELKGFGYPPLFARKSVFQYHRFQPPLDW</sequence>
<evidence type="ECO:0000313" key="2">
    <source>
        <dbReference type="EMBL" id="KAK3611256.1"/>
    </source>
</evidence>
<proteinExistence type="predicted"/>
<accession>A0AAE0TIX9</accession>
<feature type="region of interest" description="Disordered" evidence="1">
    <location>
        <begin position="106"/>
        <end position="130"/>
    </location>
</feature>
<dbReference type="EMBL" id="JAEAOA010000360">
    <property type="protein sequence ID" value="KAK3611256.1"/>
    <property type="molecule type" value="Genomic_DNA"/>
</dbReference>
<evidence type="ECO:0000313" key="3">
    <source>
        <dbReference type="Proteomes" id="UP001195483"/>
    </source>
</evidence>
<protein>
    <submittedName>
        <fullName evidence="2">Uncharacterized protein</fullName>
    </submittedName>
</protein>
<reference evidence="2" key="1">
    <citation type="journal article" date="2021" name="Genome Biol. Evol.">
        <title>A High-Quality Reference Genome for a Parasitic Bivalve with Doubly Uniparental Inheritance (Bivalvia: Unionida).</title>
        <authorList>
            <person name="Smith C.H."/>
        </authorList>
    </citation>
    <scope>NUCLEOTIDE SEQUENCE</scope>
    <source>
        <strain evidence="2">CHS0354</strain>
    </source>
</reference>
<evidence type="ECO:0000256" key="1">
    <source>
        <dbReference type="SAM" id="MobiDB-lite"/>
    </source>
</evidence>
<organism evidence="2 3">
    <name type="scientific">Potamilus streckersoni</name>
    <dbReference type="NCBI Taxonomy" id="2493646"/>
    <lineage>
        <taxon>Eukaryota</taxon>
        <taxon>Metazoa</taxon>
        <taxon>Spiralia</taxon>
        <taxon>Lophotrochozoa</taxon>
        <taxon>Mollusca</taxon>
        <taxon>Bivalvia</taxon>
        <taxon>Autobranchia</taxon>
        <taxon>Heteroconchia</taxon>
        <taxon>Palaeoheterodonta</taxon>
        <taxon>Unionida</taxon>
        <taxon>Unionoidea</taxon>
        <taxon>Unionidae</taxon>
        <taxon>Ambleminae</taxon>
        <taxon>Lampsilini</taxon>
        <taxon>Potamilus</taxon>
    </lineage>
</organism>